<comment type="caution">
    <text evidence="1">The sequence shown here is derived from an EMBL/GenBank/DDBJ whole genome shotgun (WGS) entry which is preliminary data.</text>
</comment>
<dbReference type="Proteomes" id="UP000626109">
    <property type="component" value="Unassembled WGS sequence"/>
</dbReference>
<reference evidence="1" key="1">
    <citation type="submission" date="2021-02" db="EMBL/GenBank/DDBJ databases">
        <authorList>
            <person name="Dougan E. K."/>
            <person name="Rhodes N."/>
            <person name="Thang M."/>
            <person name="Chan C."/>
        </authorList>
    </citation>
    <scope>NUCLEOTIDE SEQUENCE</scope>
</reference>
<name>A0A813LLG9_POLGL</name>
<proteinExistence type="predicted"/>
<accession>A0A813LLG9</accession>
<dbReference type="AlphaFoldDB" id="A0A813LLG9"/>
<dbReference type="EMBL" id="CAJNNW010036216">
    <property type="protein sequence ID" value="CAE8732713.1"/>
    <property type="molecule type" value="Genomic_DNA"/>
</dbReference>
<evidence type="ECO:0000313" key="2">
    <source>
        <dbReference type="Proteomes" id="UP000626109"/>
    </source>
</evidence>
<organism evidence="1 2">
    <name type="scientific">Polarella glacialis</name>
    <name type="common">Dinoflagellate</name>
    <dbReference type="NCBI Taxonomy" id="89957"/>
    <lineage>
        <taxon>Eukaryota</taxon>
        <taxon>Sar</taxon>
        <taxon>Alveolata</taxon>
        <taxon>Dinophyceae</taxon>
        <taxon>Suessiales</taxon>
        <taxon>Suessiaceae</taxon>
        <taxon>Polarella</taxon>
    </lineage>
</organism>
<evidence type="ECO:0000313" key="1">
    <source>
        <dbReference type="EMBL" id="CAE8732713.1"/>
    </source>
</evidence>
<protein>
    <submittedName>
        <fullName evidence="1">Uncharacterized protein</fullName>
    </submittedName>
</protein>
<gene>
    <name evidence="1" type="ORF">PGLA2088_LOCUS46518</name>
</gene>
<sequence length="91" mass="10340">MSALSNCHLLGESAKCQRRQYRYDLGRGIVFGDDFVHATETGHAPHPMVFLCFTFGNQKMTQDQWLNTRDYIAYQCPLFQDPSGHLVKSAA</sequence>